<comment type="similarity">
    <text evidence="3">Belongs to the pectinesterase family.</text>
</comment>
<dbReference type="OMA" id="CQFSGYQ"/>
<dbReference type="InterPro" id="IPR011050">
    <property type="entry name" value="Pectin_lyase_fold/virulence"/>
</dbReference>
<keyword evidence="5" id="KW-0134">Cell wall</keyword>
<dbReference type="SUPFAM" id="SSF51126">
    <property type="entry name" value="Pectin lyase-like"/>
    <property type="match status" value="1"/>
</dbReference>
<evidence type="ECO:0000256" key="4">
    <source>
        <dbReference type="ARBA" id="ARBA00013229"/>
    </source>
</evidence>
<dbReference type="FunFam" id="2.160.20.10:FF:000008">
    <property type="entry name" value="Pectinesterase"/>
    <property type="match status" value="1"/>
</dbReference>
<evidence type="ECO:0000259" key="13">
    <source>
        <dbReference type="Pfam" id="PF01095"/>
    </source>
</evidence>
<proteinExistence type="inferred from homology"/>
<keyword evidence="6" id="KW-0964">Secreted</keyword>
<keyword evidence="9 12" id="KW-0063">Aspartyl esterase</keyword>
<evidence type="ECO:0000313" key="14">
    <source>
        <dbReference type="EMBL" id="OIW02228.1"/>
    </source>
</evidence>
<evidence type="ECO:0000256" key="3">
    <source>
        <dbReference type="ARBA" id="ARBA00008891"/>
    </source>
</evidence>
<dbReference type="Gene3D" id="2.160.20.10">
    <property type="entry name" value="Single-stranded right-handed beta-helix, Pectin lyase-like"/>
    <property type="match status" value="1"/>
</dbReference>
<gene>
    <name evidence="14" type="ORF">TanjilG_23936</name>
</gene>
<dbReference type="EC" id="3.1.1.11" evidence="4 12"/>
<dbReference type="InterPro" id="IPR033131">
    <property type="entry name" value="Pectinesterase_Asp_AS"/>
</dbReference>
<keyword evidence="15" id="KW-1185">Reference proteome</keyword>
<dbReference type="Pfam" id="PF01095">
    <property type="entry name" value="Pectinesterase"/>
    <property type="match status" value="1"/>
</dbReference>
<dbReference type="GO" id="GO:0045490">
    <property type="term" value="P:pectin catabolic process"/>
    <property type="evidence" value="ECO:0007669"/>
    <property type="project" value="UniProtKB-UniRule"/>
</dbReference>
<keyword evidence="7 12" id="KW-0732">Signal</keyword>
<comment type="pathway">
    <text evidence="2 12">Glycan metabolism; pectin degradation; 2-dehydro-3-deoxy-D-gluconate from pectin: step 1/5.</text>
</comment>
<dbReference type="EMBL" id="CM007371">
    <property type="protein sequence ID" value="OIW02228.1"/>
    <property type="molecule type" value="Genomic_DNA"/>
</dbReference>
<feature type="domain" description="Pectinesterase catalytic" evidence="13">
    <location>
        <begin position="74"/>
        <end position="359"/>
    </location>
</feature>
<evidence type="ECO:0000256" key="7">
    <source>
        <dbReference type="ARBA" id="ARBA00022729"/>
    </source>
</evidence>
<feature type="signal peptide" evidence="12">
    <location>
        <begin position="1"/>
        <end position="28"/>
    </location>
</feature>
<dbReference type="InterPro" id="IPR012334">
    <property type="entry name" value="Pectin_lyas_fold"/>
</dbReference>
<dbReference type="PANTHER" id="PTHR31321">
    <property type="entry name" value="ACYL-COA THIOESTER HYDROLASE YBHC-RELATED"/>
    <property type="match status" value="1"/>
</dbReference>
<evidence type="ECO:0000256" key="6">
    <source>
        <dbReference type="ARBA" id="ARBA00022525"/>
    </source>
</evidence>
<dbReference type="GO" id="GO:0030599">
    <property type="term" value="F:pectinesterase activity"/>
    <property type="evidence" value="ECO:0007669"/>
    <property type="project" value="UniProtKB-UniRule"/>
</dbReference>
<evidence type="ECO:0000256" key="11">
    <source>
        <dbReference type="PROSITE-ProRule" id="PRU10040"/>
    </source>
</evidence>
<protein>
    <recommendedName>
        <fullName evidence="4 12">Pectinesterase</fullName>
        <ecNumber evidence="4 12">3.1.1.11</ecNumber>
    </recommendedName>
</protein>
<dbReference type="OrthoDB" id="2019149at2759"/>
<dbReference type="PROSITE" id="PS00503">
    <property type="entry name" value="PECTINESTERASE_2"/>
    <property type="match status" value="1"/>
</dbReference>
<evidence type="ECO:0000256" key="5">
    <source>
        <dbReference type="ARBA" id="ARBA00022512"/>
    </source>
</evidence>
<dbReference type="UniPathway" id="UPA00545">
    <property type="reaction ID" value="UER00823"/>
</dbReference>
<dbReference type="InterPro" id="IPR000070">
    <property type="entry name" value="Pectinesterase_cat"/>
</dbReference>
<evidence type="ECO:0000256" key="1">
    <source>
        <dbReference type="ARBA" id="ARBA00004191"/>
    </source>
</evidence>
<evidence type="ECO:0000256" key="12">
    <source>
        <dbReference type="RuleBase" id="RU000589"/>
    </source>
</evidence>
<accession>A0A1J7GP80</accession>
<dbReference type="GO" id="GO:0042545">
    <property type="term" value="P:cell wall modification"/>
    <property type="evidence" value="ECO:0007669"/>
    <property type="project" value="UniProtKB-UniRule"/>
</dbReference>
<keyword evidence="8 12" id="KW-0378">Hydrolase</keyword>
<reference evidence="14 15" key="1">
    <citation type="journal article" date="2017" name="Plant Biotechnol. J.">
        <title>A comprehensive draft genome sequence for lupin (Lupinus angustifolius), an emerging health food: insights into plant-microbe interactions and legume evolution.</title>
        <authorList>
            <person name="Hane J.K."/>
            <person name="Ming Y."/>
            <person name="Kamphuis L.G."/>
            <person name="Nelson M.N."/>
            <person name="Garg G."/>
            <person name="Atkins C.A."/>
            <person name="Bayer P.E."/>
            <person name="Bravo A."/>
            <person name="Bringans S."/>
            <person name="Cannon S."/>
            <person name="Edwards D."/>
            <person name="Foley R."/>
            <person name="Gao L.L."/>
            <person name="Harrison M.J."/>
            <person name="Huang W."/>
            <person name="Hurgobin B."/>
            <person name="Li S."/>
            <person name="Liu C.W."/>
            <person name="McGrath A."/>
            <person name="Morahan G."/>
            <person name="Murray J."/>
            <person name="Weller J."/>
            <person name="Jian J."/>
            <person name="Singh K.B."/>
        </authorList>
    </citation>
    <scope>NUCLEOTIDE SEQUENCE [LARGE SCALE GENOMIC DNA]</scope>
    <source>
        <strain evidence="15">cv. Tanjil</strain>
        <tissue evidence="14">Whole plant</tissue>
    </source>
</reference>
<name>A0A1J7GP80_LUPAN</name>
<organism evidence="14 15">
    <name type="scientific">Lupinus angustifolius</name>
    <name type="common">Narrow-leaved blue lupine</name>
    <dbReference type="NCBI Taxonomy" id="3871"/>
    <lineage>
        <taxon>Eukaryota</taxon>
        <taxon>Viridiplantae</taxon>
        <taxon>Streptophyta</taxon>
        <taxon>Embryophyta</taxon>
        <taxon>Tracheophyta</taxon>
        <taxon>Spermatophyta</taxon>
        <taxon>Magnoliopsida</taxon>
        <taxon>eudicotyledons</taxon>
        <taxon>Gunneridae</taxon>
        <taxon>Pentapetalae</taxon>
        <taxon>rosids</taxon>
        <taxon>fabids</taxon>
        <taxon>Fabales</taxon>
        <taxon>Fabaceae</taxon>
        <taxon>Papilionoideae</taxon>
        <taxon>50 kb inversion clade</taxon>
        <taxon>genistoids sensu lato</taxon>
        <taxon>core genistoids</taxon>
        <taxon>Genisteae</taxon>
        <taxon>Lupinus</taxon>
    </lineage>
</organism>
<comment type="catalytic activity">
    <reaction evidence="10 12">
        <text>[(1-&gt;4)-alpha-D-galacturonosyl methyl ester](n) + n H2O = [(1-&gt;4)-alpha-D-galacturonosyl](n) + n methanol + n H(+)</text>
        <dbReference type="Rhea" id="RHEA:22380"/>
        <dbReference type="Rhea" id="RHEA-COMP:14570"/>
        <dbReference type="Rhea" id="RHEA-COMP:14573"/>
        <dbReference type="ChEBI" id="CHEBI:15377"/>
        <dbReference type="ChEBI" id="CHEBI:15378"/>
        <dbReference type="ChEBI" id="CHEBI:17790"/>
        <dbReference type="ChEBI" id="CHEBI:140522"/>
        <dbReference type="ChEBI" id="CHEBI:140523"/>
        <dbReference type="EC" id="3.1.1.11"/>
    </reaction>
</comment>
<evidence type="ECO:0000256" key="8">
    <source>
        <dbReference type="ARBA" id="ARBA00022801"/>
    </source>
</evidence>
<evidence type="ECO:0000256" key="10">
    <source>
        <dbReference type="ARBA" id="ARBA00047928"/>
    </source>
</evidence>
<dbReference type="STRING" id="3871.A0A1J7GP80"/>
<dbReference type="AlphaFoldDB" id="A0A1J7GP80"/>
<feature type="chain" id="PRO_5011811367" description="Pectinesterase" evidence="12">
    <location>
        <begin position="29"/>
        <end position="371"/>
    </location>
</feature>
<dbReference type="Gramene" id="OIW02228">
    <property type="protein sequence ID" value="OIW02228"/>
    <property type="gene ID" value="TanjilG_23936"/>
</dbReference>
<dbReference type="PANTHER" id="PTHR31321:SF87">
    <property type="entry name" value="PECTINESTERASE 63-RELATED"/>
    <property type="match status" value="1"/>
</dbReference>
<feature type="active site" evidence="11">
    <location>
        <position position="225"/>
    </location>
</feature>
<dbReference type="Proteomes" id="UP000188354">
    <property type="component" value="Chromosome LG11"/>
</dbReference>
<dbReference type="KEGG" id="lang:109359592"/>
<sequence length="371" mass="40549">MAPKSRTSSTTIHLSLIVAIVIGNVVFADDNVPIPGNKAQLDDWYKKNVQPLAQRKDTLDPAVIAAEGATSVIKVMQDGSGKFKTINEAIKSIPKGNTKRVIIYIGPGTYKEKIKIEREKPFITLYGAPGKMPNLTYGGNALKYGTVDSATLIVESDYFVAANMIISNSSPKPNPKTQGGQALALRISGDKAAFYKVTLLGFQDTLCEDAEWHIYKDCFIQGTVDFIFGNGKALFLNTELRVMGDSGMSVITAQGRDKKTDDTGYSFVHCDITGTGTRTLLGRAWMSKAIVVFAYCNIGSGVNDTAWSNNNHPEYDKALFFGEYKNKGPGADPKGRYKHTKQLTDAQVKPFITLDYIKGSKWLLPPPTPKV</sequence>
<evidence type="ECO:0000256" key="2">
    <source>
        <dbReference type="ARBA" id="ARBA00005184"/>
    </source>
</evidence>
<evidence type="ECO:0000256" key="9">
    <source>
        <dbReference type="ARBA" id="ARBA00023085"/>
    </source>
</evidence>
<comment type="subcellular location">
    <subcellularLocation>
        <location evidence="1">Secreted</location>
        <location evidence="1">Cell wall</location>
    </subcellularLocation>
</comment>
<evidence type="ECO:0000313" key="15">
    <source>
        <dbReference type="Proteomes" id="UP000188354"/>
    </source>
</evidence>